<proteinExistence type="predicted"/>
<organism evidence="2 3">
    <name type="scientific">Capronia epimyces CBS 606.96</name>
    <dbReference type="NCBI Taxonomy" id="1182542"/>
    <lineage>
        <taxon>Eukaryota</taxon>
        <taxon>Fungi</taxon>
        <taxon>Dikarya</taxon>
        <taxon>Ascomycota</taxon>
        <taxon>Pezizomycotina</taxon>
        <taxon>Eurotiomycetes</taxon>
        <taxon>Chaetothyriomycetidae</taxon>
        <taxon>Chaetothyriales</taxon>
        <taxon>Herpotrichiellaceae</taxon>
        <taxon>Capronia</taxon>
    </lineage>
</organism>
<dbReference type="EMBL" id="AMGY01000001">
    <property type="protein sequence ID" value="EXJ93258.1"/>
    <property type="molecule type" value="Genomic_DNA"/>
</dbReference>
<dbReference type="GeneID" id="19165948"/>
<sequence length="110" mass="11677">MASRVLSGKLGIVTGATRGIGAAITQNLASKGYSLVLGYTSASSTKHSTKHVEWNGKSMEEHGVPTEIAQVAAAYQAAHAAPPREKNLNHQYSNVPNQSRNNIRKVHGLS</sequence>
<dbReference type="InterPro" id="IPR036291">
    <property type="entry name" value="NAD(P)-bd_dom_sf"/>
</dbReference>
<evidence type="ECO:0000313" key="2">
    <source>
        <dbReference type="EMBL" id="EXJ93258.1"/>
    </source>
</evidence>
<feature type="compositionally biased region" description="Polar residues" evidence="1">
    <location>
        <begin position="89"/>
        <end position="101"/>
    </location>
</feature>
<dbReference type="Pfam" id="PF00106">
    <property type="entry name" value="adh_short"/>
    <property type="match status" value="1"/>
</dbReference>
<dbReference type="AlphaFoldDB" id="W9YL05"/>
<accession>W9YL05</accession>
<evidence type="ECO:0008006" key="4">
    <source>
        <dbReference type="Google" id="ProtNLM"/>
    </source>
</evidence>
<name>W9YL05_9EURO</name>
<feature type="region of interest" description="Disordered" evidence="1">
    <location>
        <begin position="79"/>
        <end position="110"/>
    </location>
</feature>
<dbReference type="InterPro" id="IPR002347">
    <property type="entry name" value="SDR_fam"/>
</dbReference>
<dbReference type="Proteomes" id="UP000019478">
    <property type="component" value="Unassembled WGS sequence"/>
</dbReference>
<dbReference type="STRING" id="1182542.W9YL05"/>
<evidence type="ECO:0000313" key="3">
    <source>
        <dbReference type="Proteomes" id="UP000019478"/>
    </source>
</evidence>
<keyword evidence="3" id="KW-1185">Reference proteome</keyword>
<dbReference type="Gene3D" id="3.40.50.720">
    <property type="entry name" value="NAD(P)-binding Rossmann-like Domain"/>
    <property type="match status" value="1"/>
</dbReference>
<dbReference type="OrthoDB" id="417891at2759"/>
<protein>
    <recommendedName>
        <fullName evidence="4">3-oxoacyl-[acyl-carrier protein] reductase</fullName>
    </recommendedName>
</protein>
<dbReference type="RefSeq" id="XP_007730148.1">
    <property type="nucleotide sequence ID" value="XM_007731958.1"/>
</dbReference>
<dbReference type="SUPFAM" id="SSF51735">
    <property type="entry name" value="NAD(P)-binding Rossmann-fold domains"/>
    <property type="match status" value="1"/>
</dbReference>
<comment type="caution">
    <text evidence="2">The sequence shown here is derived from an EMBL/GenBank/DDBJ whole genome shotgun (WGS) entry which is preliminary data.</text>
</comment>
<gene>
    <name evidence="2" type="ORF">A1O3_01815</name>
</gene>
<dbReference type="HOGENOM" id="CLU_2170752_0_0_1"/>
<reference evidence="2 3" key="1">
    <citation type="submission" date="2013-03" db="EMBL/GenBank/DDBJ databases">
        <title>The Genome Sequence of Capronia epimyces CBS 606.96.</title>
        <authorList>
            <consortium name="The Broad Institute Genomics Platform"/>
            <person name="Cuomo C."/>
            <person name="de Hoog S."/>
            <person name="Gorbushina A."/>
            <person name="Walker B."/>
            <person name="Young S.K."/>
            <person name="Zeng Q."/>
            <person name="Gargeya S."/>
            <person name="Fitzgerald M."/>
            <person name="Haas B."/>
            <person name="Abouelleil A."/>
            <person name="Allen A.W."/>
            <person name="Alvarado L."/>
            <person name="Arachchi H.M."/>
            <person name="Berlin A.M."/>
            <person name="Chapman S.B."/>
            <person name="Gainer-Dewar J."/>
            <person name="Goldberg J."/>
            <person name="Griggs A."/>
            <person name="Gujja S."/>
            <person name="Hansen M."/>
            <person name="Howarth C."/>
            <person name="Imamovic A."/>
            <person name="Ireland A."/>
            <person name="Larimer J."/>
            <person name="McCowan C."/>
            <person name="Murphy C."/>
            <person name="Pearson M."/>
            <person name="Poon T.W."/>
            <person name="Priest M."/>
            <person name="Roberts A."/>
            <person name="Saif S."/>
            <person name="Shea T."/>
            <person name="Sisk P."/>
            <person name="Sykes S."/>
            <person name="Wortman J."/>
            <person name="Nusbaum C."/>
            <person name="Birren B."/>
        </authorList>
    </citation>
    <scope>NUCLEOTIDE SEQUENCE [LARGE SCALE GENOMIC DNA]</scope>
    <source>
        <strain evidence="2 3">CBS 606.96</strain>
    </source>
</reference>
<evidence type="ECO:0000256" key="1">
    <source>
        <dbReference type="SAM" id="MobiDB-lite"/>
    </source>
</evidence>